<accession>H0UMB7</accession>
<evidence type="ECO:0000313" key="2">
    <source>
        <dbReference type="Proteomes" id="UP000003806"/>
    </source>
</evidence>
<name>H0UMB7_9BACT</name>
<dbReference type="OrthoDB" id="7570605at2"/>
<dbReference type="Gene3D" id="3.30.70.240">
    <property type="match status" value="1"/>
</dbReference>
<dbReference type="Proteomes" id="UP000003806">
    <property type="component" value="Chromosome"/>
</dbReference>
<dbReference type="AlphaFoldDB" id="H0UMB7"/>
<dbReference type="NCBIfam" id="TIGR01873">
    <property type="entry name" value="cas_CT1978"/>
    <property type="match status" value="1"/>
</dbReference>
<organism evidence="1 2">
    <name type="scientific">Jonquetella anthropi DSM 22815</name>
    <dbReference type="NCBI Taxonomy" id="885272"/>
    <lineage>
        <taxon>Bacteria</taxon>
        <taxon>Thermotogati</taxon>
        <taxon>Synergistota</taxon>
        <taxon>Synergistia</taxon>
        <taxon>Synergistales</taxon>
        <taxon>Dethiosulfovibrionaceae</taxon>
        <taxon>Jonquetella</taxon>
    </lineage>
</organism>
<proteinExistence type="predicted"/>
<sequence length="105" mass="11577">MLVLITNQVPMRVRGFLAACLLEVAPGVYVHPRINAGVRERIWKIMTEWSVEFSQEASVLALWPAPKSSGGINIRTIGIPQRTLIDYDGLVLSKLTSADTKALES</sequence>
<gene>
    <name evidence="1" type="ORF">JonanDRAFT_0163</name>
</gene>
<evidence type="ECO:0000313" key="1">
    <source>
        <dbReference type="EMBL" id="EHM12590.1"/>
    </source>
</evidence>
<dbReference type="eggNOG" id="ENOG5032S99">
    <property type="taxonomic scope" value="Bacteria"/>
</dbReference>
<dbReference type="EMBL" id="CM001376">
    <property type="protein sequence ID" value="EHM12590.1"/>
    <property type="molecule type" value="Genomic_DNA"/>
</dbReference>
<reference evidence="1 2" key="1">
    <citation type="submission" date="2011-11" db="EMBL/GenBank/DDBJ databases">
        <title>The Noncontiguous Finished genome of Jonquetella anthropi DSM 22815.</title>
        <authorList>
            <consortium name="US DOE Joint Genome Institute (JGI-PGF)"/>
            <person name="Lucas S."/>
            <person name="Copeland A."/>
            <person name="Lapidus A."/>
            <person name="Glavina del Rio T."/>
            <person name="Dalin E."/>
            <person name="Tice H."/>
            <person name="Bruce D."/>
            <person name="Goodwin L."/>
            <person name="Pitluck S."/>
            <person name="Peters L."/>
            <person name="Mikhailova N."/>
            <person name="Held B."/>
            <person name="Kyrpides N."/>
            <person name="Mavromatis K."/>
            <person name="Ivanova N."/>
            <person name="Markowitz V."/>
            <person name="Cheng J.-F."/>
            <person name="Hugenholtz P."/>
            <person name="Woyke T."/>
            <person name="Wu D."/>
            <person name="Gronow S."/>
            <person name="Wellnitz S."/>
            <person name="Brambilla E."/>
            <person name="Klenk H.-P."/>
            <person name="Eisen J.A."/>
        </authorList>
    </citation>
    <scope>NUCLEOTIDE SEQUENCE [LARGE SCALE GENOMIC DNA]</scope>
    <source>
        <strain evidence="1 2">DSM 22815</strain>
    </source>
</reference>
<dbReference type="Pfam" id="PF09707">
    <property type="entry name" value="Cas_Cas2CT1978"/>
    <property type="match status" value="1"/>
</dbReference>
<dbReference type="InterPro" id="IPR010152">
    <property type="entry name" value="CRISPR-assoc_prot_Cas2_sub"/>
</dbReference>
<dbReference type="HOGENOM" id="CLU_151313_1_1_0"/>
<protein>
    <submittedName>
        <fullName evidence="1">CRISPR-associated protein Cas2</fullName>
    </submittedName>
</protein>
<keyword evidence="2" id="KW-1185">Reference proteome</keyword>
<dbReference type="STRING" id="885272.JonanDRAFT_0163"/>